<feature type="transmembrane region" description="Helical" evidence="6">
    <location>
        <begin position="39"/>
        <end position="59"/>
    </location>
</feature>
<sequence length="335" mass="34661">MSFRTRAVAGAGIVAVAAAYFGAAQVGLRLALVGEQVTPIWPPTGIALACLLVFGVRTWPGIALGAFVTNVALGPSLLAVVAITLGNTAAPVCAYLLLRRAGFRNRFDRLGDALALVFLGALGGMLISATAGSLALAVFADGSRNFWGTWSVWWTGDAMGVLTFTPLLLMADSVRVPKALNPFRVAEGTVVLVGTAAVAVVGAYSSAPLLFLVFPFLIWSALRFQLAGAMPCALIASIVATVAASRDLPVYAGLDLTAKMIHLQLFNASVTLTALLHATVIVQRDRARAAVDDACAQLAQAVTLLGRGSTLGDGIADVVDRFQSGNPAGTRENSP</sequence>
<reference evidence="8 9" key="1">
    <citation type="submission" date="2020-08" db="EMBL/GenBank/DDBJ databases">
        <title>Sequencing the genomes of 1000 actinobacteria strains.</title>
        <authorList>
            <person name="Klenk H.-P."/>
        </authorList>
    </citation>
    <scope>NUCLEOTIDE SEQUENCE [LARGE SCALE GENOMIC DNA]</scope>
    <source>
        <strain evidence="8 9">DSM 43582</strain>
    </source>
</reference>
<feature type="domain" description="MASE1" evidence="7">
    <location>
        <begin position="15"/>
        <end position="281"/>
    </location>
</feature>
<dbReference type="EMBL" id="JACHIT010000002">
    <property type="protein sequence ID" value="MBB5918211.1"/>
    <property type="molecule type" value="Genomic_DNA"/>
</dbReference>
<organism evidence="8 9">
    <name type="scientific">Nocardia transvalensis</name>
    <dbReference type="NCBI Taxonomy" id="37333"/>
    <lineage>
        <taxon>Bacteria</taxon>
        <taxon>Bacillati</taxon>
        <taxon>Actinomycetota</taxon>
        <taxon>Actinomycetes</taxon>
        <taxon>Mycobacteriales</taxon>
        <taxon>Nocardiaceae</taxon>
        <taxon>Nocardia</taxon>
    </lineage>
</organism>
<evidence type="ECO:0000313" key="9">
    <source>
        <dbReference type="Proteomes" id="UP000540412"/>
    </source>
</evidence>
<name>A0A7W9UM31_9NOCA</name>
<feature type="transmembrane region" description="Helical" evidence="6">
    <location>
        <begin position="152"/>
        <end position="171"/>
    </location>
</feature>
<keyword evidence="9" id="KW-1185">Reference proteome</keyword>
<comment type="subcellular location">
    <subcellularLocation>
        <location evidence="1">Cell membrane</location>
        <topology evidence="1">Multi-pass membrane protein</topology>
    </subcellularLocation>
</comment>
<evidence type="ECO:0000313" key="8">
    <source>
        <dbReference type="EMBL" id="MBB5918211.1"/>
    </source>
</evidence>
<accession>A0A7W9UM31</accession>
<gene>
    <name evidence="8" type="ORF">BJY24_007123</name>
</gene>
<feature type="transmembrane region" description="Helical" evidence="6">
    <location>
        <begin position="191"/>
        <end position="219"/>
    </location>
</feature>
<dbReference type="Proteomes" id="UP000540412">
    <property type="component" value="Unassembled WGS sequence"/>
</dbReference>
<dbReference type="InterPro" id="IPR007895">
    <property type="entry name" value="MASE1"/>
</dbReference>
<keyword evidence="3 6" id="KW-0812">Transmembrane</keyword>
<evidence type="ECO:0000256" key="6">
    <source>
        <dbReference type="SAM" id="Phobius"/>
    </source>
</evidence>
<keyword evidence="2" id="KW-1003">Cell membrane</keyword>
<evidence type="ECO:0000256" key="5">
    <source>
        <dbReference type="ARBA" id="ARBA00023136"/>
    </source>
</evidence>
<keyword evidence="4 6" id="KW-1133">Transmembrane helix</keyword>
<evidence type="ECO:0000259" key="7">
    <source>
        <dbReference type="Pfam" id="PF05231"/>
    </source>
</evidence>
<dbReference type="Pfam" id="PF05231">
    <property type="entry name" value="MASE1"/>
    <property type="match status" value="1"/>
</dbReference>
<evidence type="ECO:0000256" key="3">
    <source>
        <dbReference type="ARBA" id="ARBA00022692"/>
    </source>
</evidence>
<evidence type="ECO:0000256" key="2">
    <source>
        <dbReference type="ARBA" id="ARBA00022475"/>
    </source>
</evidence>
<evidence type="ECO:0000256" key="1">
    <source>
        <dbReference type="ARBA" id="ARBA00004651"/>
    </source>
</evidence>
<protein>
    <submittedName>
        <fullName evidence="8">Integral membrane sensor domain MASE1</fullName>
    </submittedName>
</protein>
<feature type="transmembrane region" description="Helical" evidence="6">
    <location>
        <begin position="113"/>
        <end position="140"/>
    </location>
</feature>
<evidence type="ECO:0000256" key="4">
    <source>
        <dbReference type="ARBA" id="ARBA00022989"/>
    </source>
</evidence>
<dbReference type="GO" id="GO:0005886">
    <property type="term" value="C:plasma membrane"/>
    <property type="evidence" value="ECO:0007669"/>
    <property type="project" value="UniProtKB-SubCell"/>
</dbReference>
<proteinExistence type="predicted"/>
<comment type="caution">
    <text evidence="8">The sequence shown here is derived from an EMBL/GenBank/DDBJ whole genome shotgun (WGS) entry which is preliminary data.</text>
</comment>
<feature type="transmembrane region" description="Helical" evidence="6">
    <location>
        <begin position="71"/>
        <end position="98"/>
    </location>
</feature>
<keyword evidence="5 6" id="KW-0472">Membrane</keyword>
<feature type="transmembrane region" description="Helical" evidence="6">
    <location>
        <begin position="265"/>
        <end position="282"/>
    </location>
</feature>
<dbReference type="RefSeq" id="WP_218003417.1">
    <property type="nucleotide sequence ID" value="NZ_JACHIT010000002.1"/>
</dbReference>
<dbReference type="AlphaFoldDB" id="A0A7W9UM31"/>
<feature type="transmembrane region" description="Helical" evidence="6">
    <location>
        <begin position="226"/>
        <end position="245"/>
    </location>
</feature>